<name>A0ABT1ETY8_9PROT</name>
<protein>
    <submittedName>
        <fullName evidence="1">Uncharacterized protein</fullName>
    </submittedName>
</protein>
<organism evidence="1 2">
    <name type="scientific">Acetobacter cerevisiae</name>
    <dbReference type="NCBI Taxonomy" id="178900"/>
    <lineage>
        <taxon>Bacteria</taxon>
        <taxon>Pseudomonadati</taxon>
        <taxon>Pseudomonadota</taxon>
        <taxon>Alphaproteobacteria</taxon>
        <taxon>Acetobacterales</taxon>
        <taxon>Acetobacteraceae</taxon>
        <taxon>Acetobacter</taxon>
    </lineage>
</organism>
<comment type="caution">
    <text evidence="1">The sequence shown here is derived from an EMBL/GenBank/DDBJ whole genome shotgun (WGS) entry which is preliminary data.</text>
</comment>
<keyword evidence="2" id="KW-1185">Reference proteome</keyword>
<accession>A0ABT1ETY8</accession>
<gene>
    <name evidence="1" type="ORF">NKW54_13065</name>
</gene>
<evidence type="ECO:0000313" key="1">
    <source>
        <dbReference type="EMBL" id="MCP1246861.1"/>
    </source>
</evidence>
<dbReference type="Proteomes" id="UP001523543">
    <property type="component" value="Unassembled WGS sequence"/>
</dbReference>
<sequence>MVTTLSFMPEFIELMGMPGAGWLWACAAIGESAEKKSMAAALYKDFHMSFTGMGFRQED</sequence>
<proteinExistence type="predicted"/>
<dbReference type="EMBL" id="JAMYZR010000033">
    <property type="protein sequence ID" value="MCP1246861.1"/>
    <property type="molecule type" value="Genomic_DNA"/>
</dbReference>
<reference evidence="1 2" key="1">
    <citation type="submission" date="2022-06" db="EMBL/GenBank/DDBJ databases">
        <title>Acetobacer genomes from food samples.</title>
        <authorList>
            <person name="Sombolestani A."/>
        </authorList>
    </citation>
    <scope>NUCLEOTIDE SEQUENCE [LARGE SCALE GENOMIC DNA]</scope>
    <source>
        <strain evidence="1 2">R-83281</strain>
    </source>
</reference>
<dbReference type="RefSeq" id="WP_253550881.1">
    <property type="nucleotide sequence ID" value="NZ_JAMYZR010000033.1"/>
</dbReference>
<evidence type="ECO:0000313" key="2">
    <source>
        <dbReference type="Proteomes" id="UP001523543"/>
    </source>
</evidence>